<comment type="caution">
    <text evidence="2">The sequence shown here is derived from an EMBL/GenBank/DDBJ whole genome shotgun (WGS) entry which is preliminary data.</text>
</comment>
<name>A0AA38R1H9_9PEZI</name>
<feature type="region of interest" description="Disordered" evidence="1">
    <location>
        <begin position="1"/>
        <end position="43"/>
    </location>
</feature>
<keyword evidence="3" id="KW-1185">Reference proteome</keyword>
<reference evidence="2" key="1">
    <citation type="submission" date="2022-07" db="EMBL/GenBank/DDBJ databases">
        <title>Fungi with potential for degradation of polypropylene.</title>
        <authorList>
            <person name="Gostincar C."/>
        </authorList>
    </citation>
    <scope>NUCLEOTIDE SEQUENCE</scope>
    <source>
        <strain evidence="2">EXF-13287</strain>
    </source>
</reference>
<accession>A0AA38R1H9</accession>
<dbReference type="AlphaFoldDB" id="A0AA38R1H9"/>
<evidence type="ECO:0000313" key="3">
    <source>
        <dbReference type="Proteomes" id="UP001174691"/>
    </source>
</evidence>
<proteinExistence type="predicted"/>
<evidence type="ECO:0000313" key="2">
    <source>
        <dbReference type="EMBL" id="KAJ9130082.1"/>
    </source>
</evidence>
<dbReference type="EMBL" id="JANBVN010000286">
    <property type="protein sequence ID" value="KAJ9130082.1"/>
    <property type="molecule type" value="Genomic_DNA"/>
</dbReference>
<dbReference type="Proteomes" id="UP001174691">
    <property type="component" value="Unassembled WGS sequence"/>
</dbReference>
<evidence type="ECO:0000256" key="1">
    <source>
        <dbReference type="SAM" id="MobiDB-lite"/>
    </source>
</evidence>
<organism evidence="2 3">
    <name type="scientific">Coniochaeta hoffmannii</name>
    <dbReference type="NCBI Taxonomy" id="91930"/>
    <lineage>
        <taxon>Eukaryota</taxon>
        <taxon>Fungi</taxon>
        <taxon>Dikarya</taxon>
        <taxon>Ascomycota</taxon>
        <taxon>Pezizomycotina</taxon>
        <taxon>Sordariomycetes</taxon>
        <taxon>Sordariomycetidae</taxon>
        <taxon>Coniochaetales</taxon>
        <taxon>Coniochaetaceae</taxon>
        <taxon>Coniochaeta</taxon>
    </lineage>
</organism>
<sequence length="182" mass="20035">MVEGTEAPPRGVWENGDPATLPSFLRSGSLSRERQQSSSDADDDVHLALLGPADMQRSHNGLPYPKLPVLIQSFLEAHDRVSLCDVVDGSDVSDEWGSDHLALDGHADVAWARRKNEAIPVSTRSCFGGGVPTKAVQKRELWQWAVSTKSCRLGWSTPPSRSATHFRLLDSPDPWHEPRECS</sequence>
<gene>
    <name evidence="2" type="ORF">NKR19_g10045</name>
</gene>
<protein>
    <submittedName>
        <fullName evidence="2">Uncharacterized protein</fullName>
    </submittedName>
</protein>